<evidence type="ECO:0000259" key="8">
    <source>
        <dbReference type="Pfam" id="PF02687"/>
    </source>
</evidence>
<keyword evidence="4 7" id="KW-0812">Transmembrane</keyword>
<accession>A0A0K1NMA9</accession>
<dbReference type="InterPro" id="IPR003838">
    <property type="entry name" value="ABC3_permease_C"/>
</dbReference>
<dbReference type="GO" id="GO:0044874">
    <property type="term" value="P:lipoprotein localization to outer membrane"/>
    <property type="evidence" value="ECO:0007669"/>
    <property type="project" value="TreeGrafter"/>
</dbReference>
<dbReference type="Pfam" id="PF02687">
    <property type="entry name" value="FtsX"/>
    <property type="match status" value="1"/>
</dbReference>
<evidence type="ECO:0000256" key="1">
    <source>
        <dbReference type="ARBA" id="ARBA00004651"/>
    </source>
</evidence>
<evidence type="ECO:0000259" key="9">
    <source>
        <dbReference type="Pfam" id="PF12704"/>
    </source>
</evidence>
<evidence type="ECO:0000256" key="7">
    <source>
        <dbReference type="SAM" id="Phobius"/>
    </source>
</evidence>
<keyword evidence="3" id="KW-1003">Cell membrane</keyword>
<keyword evidence="6 7" id="KW-0472">Membrane</keyword>
<keyword evidence="13" id="KW-1185">Reference proteome</keyword>
<evidence type="ECO:0000256" key="5">
    <source>
        <dbReference type="ARBA" id="ARBA00022989"/>
    </source>
</evidence>
<feature type="domain" description="MacB-like periplasmic core" evidence="9">
    <location>
        <begin position="28"/>
        <end position="206"/>
    </location>
</feature>
<dbReference type="Proteomes" id="UP000682005">
    <property type="component" value="Chromosome 2"/>
</dbReference>
<comment type="subcellular location">
    <subcellularLocation>
        <location evidence="1">Cell membrane</location>
        <topology evidence="1">Multi-pass membrane protein</topology>
    </subcellularLocation>
</comment>
<feature type="transmembrane region" description="Helical" evidence="7">
    <location>
        <begin position="327"/>
        <end position="353"/>
    </location>
</feature>
<evidence type="ECO:0000313" key="12">
    <source>
        <dbReference type="Proteomes" id="UP000060345"/>
    </source>
</evidence>
<proteinExistence type="inferred from homology"/>
<sequence>MNYPLFIARKIYNGGDKTRKVSKPAIRIATVGVAIGLAVMIVSVCVVLGFKHSIRDKVVGFGSHITVANFLTLQGYEQHPIQMNDSLIKVLKAVPSVKHVQRYAYTQGILKTDDDFLGVVLKGVGADFDSTFIYDNMVEGSLPRFSDTENQQKLVISKTIADKLNLKVGQRIFAYFINDQGVRTRKFTVAGVYATNMKQFDAQICFTDLYTVNKLNGWEADQYSGAELQVYDFSQLNPISLNVLNKVKNTVDHYGETYSSENIIELNPQIFSWLDLMDMNVWIILTLMIAVAGVTMISGLLIIILERTKMIGILKALGSRNRQIRHIFLWFATFIIGRGLLVGNIIGLVIIFLQKWTGTIKLDPQTYYVSTVPVEVNLPLIVALNFATLLVCVAVLIAPSYLISHIHPAKSMHYE</sequence>
<dbReference type="Pfam" id="PF12704">
    <property type="entry name" value="MacB_PCD"/>
    <property type="match status" value="1"/>
</dbReference>
<feature type="domain" description="ABC3 transporter permease C-terminal" evidence="8">
    <location>
        <begin position="283"/>
        <end position="408"/>
    </location>
</feature>
<reference evidence="11 13" key="2">
    <citation type="submission" date="2021-03" db="EMBL/GenBank/DDBJ databases">
        <title>Human Oral Microbial Genomes.</title>
        <authorList>
            <person name="Johnston C.D."/>
            <person name="Chen T."/>
            <person name="Dewhirst F.E."/>
        </authorList>
    </citation>
    <scope>NUCLEOTIDE SEQUENCE [LARGE SCALE GENOMIC DNA]</scope>
    <source>
        <strain evidence="11 13">W1435</strain>
    </source>
</reference>
<dbReference type="OrthoDB" id="1522670at2"/>
<evidence type="ECO:0000256" key="4">
    <source>
        <dbReference type="ARBA" id="ARBA00022692"/>
    </source>
</evidence>
<protein>
    <submittedName>
        <fullName evidence="10">ABC transporter permease</fullName>
    </submittedName>
</protein>
<comment type="similarity">
    <text evidence="2">Belongs to the ABC-4 integral membrane protein family. LolC/E subfamily.</text>
</comment>
<dbReference type="PANTHER" id="PTHR30489:SF0">
    <property type="entry name" value="LIPOPROTEIN-RELEASING SYSTEM TRANSMEMBRANE PROTEIN LOLE"/>
    <property type="match status" value="1"/>
</dbReference>
<keyword evidence="5 7" id="KW-1133">Transmembrane helix</keyword>
<gene>
    <name evidence="10" type="ORF">ADJ77_09190</name>
    <name evidence="11" type="ORF">J5A51_05020</name>
</gene>
<dbReference type="GO" id="GO:0098797">
    <property type="term" value="C:plasma membrane protein complex"/>
    <property type="evidence" value="ECO:0007669"/>
    <property type="project" value="TreeGrafter"/>
</dbReference>
<dbReference type="InterPro" id="IPR051447">
    <property type="entry name" value="Lipoprotein-release_system"/>
</dbReference>
<dbReference type="Proteomes" id="UP000060345">
    <property type="component" value="Chromosome 2"/>
</dbReference>
<feature type="transmembrane region" description="Helical" evidence="7">
    <location>
        <begin position="28"/>
        <end position="50"/>
    </location>
</feature>
<evidence type="ECO:0000313" key="13">
    <source>
        <dbReference type="Proteomes" id="UP000682005"/>
    </source>
</evidence>
<organism evidence="10 12">
    <name type="scientific">Prevotella fusca JCM 17724</name>
    <dbReference type="NCBI Taxonomy" id="1236517"/>
    <lineage>
        <taxon>Bacteria</taxon>
        <taxon>Pseudomonadati</taxon>
        <taxon>Bacteroidota</taxon>
        <taxon>Bacteroidia</taxon>
        <taxon>Bacteroidales</taxon>
        <taxon>Prevotellaceae</taxon>
        <taxon>Prevotella</taxon>
    </lineage>
</organism>
<dbReference type="STRING" id="1236517.ADJ77_09190"/>
<dbReference type="EMBL" id="CP072369">
    <property type="protein sequence ID" value="QUB85612.1"/>
    <property type="molecule type" value="Genomic_DNA"/>
</dbReference>
<dbReference type="EMBL" id="CP012075">
    <property type="protein sequence ID" value="AKU70003.1"/>
    <property type="molecule type" value="Genomic_DNA"/>
</dbReference>
<evidence type="ECO:0000313" key="10">
    <source>
        <dbReference type="EMBL" id="AKU70003.1"/>
    </source>
</evidence>
<feature type="transmembrane region" description="Helical" evidence="7">
    <location>
        <begin position="380"/>
        <end position="403"/>
    </location>
</feature>
<evidence type="ECO:0000256" key="2">
    <source>
        <dbReference type="ARBA" id="ARBA00005236"/>
    </source>
</evidence>
<dbReference type="InterPro" id="IPR025857">
    <property type="entry name" value="MacB_PCD"/>
</dbReference>
<evidence type="ECO:0000256" key="3">
    <source>
        <dbReference type="ARBA" id="ARBA00022475"/>
    </source>
</evidence>
<dbReference type="eggNOG" id="COG4591">
    <property type="taxonomic scope" value="Bacteria"/>
</dbReference>
<reference evidence="10 12" key="1">
    <citation type="submission" date="2015-07" db="EMBL/GenBank/DDBJ databases">
        <authorList>
            <person name="Noorani M."/>
        </authorList>
    </citation>
    <scope>NUCLEOTIDE SEQUENCE [LARGE SCALE GENOMIC DNA]</scope>
    <source>
        <strain evidence="10 12">W1435</strain>
    </source>
</reference>
<dbReference type="AlphaFoldDB" id="A0A0K1NMA9"/>
<feature type="transmembrane region" description="Helical" evidence="7">
    <location>
        <begin position="281"/>
        <end position="306"/>
    </location>
</feature>
<evidence type="ECO:0000256" key="6">
    <source>
        <dbReference type="ARBA" id="ARBA00023136"/>
    </source>
</evidence>
<name>A0A0K1NMA9_9BACT</name>
<evidence type="ECO:0000313" key="11">
    <source>
        <dbReference type="EMBL" id="QUB85612.1"/>
    </source>
</evidence>
<dbReference type="RefSeq" id="WP_025079174.1">
    <property type="nucleotide sequence ID" value="NZ_BAKO01000051.1"/>
</dbReference>
<dbReference type="KEGG" id="pfus:ADJ77_09190"/>
<dbReference type="PANTHER" id="PTHR30489">
    <property type="entry name" value="LIPOPROTEIN-RELEASING SYSTEM TRANSMEMBRANE PROTEIN LOLE"/>
    <property type="match status" value="1"/>
</dbReference>